<comment type="similarity">
    <text evidence="2 6">Belongs to the FPP/GGPP synthase family.</text>
</comment>
<comment type="caution">
    <text evidence="7">The sequence shown here is derived from an EMBL/GenBank/DDBJ whole genome shotgun (WGS) entry which is preliminary data.</text>
</comment>
<dbReference type="CDD" id="cd00685">
    <property type="entry name" value="Trans_IPPS_HT"/>
    <property type="match status" value="1"/>
</dbReference>
<protein>
    <submittedName>
        <fullName evidence="7">Geranylgeranyl diphosphate synthase type I</fullName>
        <ecNumber evidence="7">2.5.1.1</ecNumber>
        <ecNumber evidence="7">2.5.1.10</ecNumber>
        <ecNumber evidence="7">2.5.1.29</ecNumber>
    </submittedName>
</protein>
<dbReference type="EMBL" id="JACBZI010000001">
    <property type="protein sequence ID" value="NYI10600.1"/>
    <property type="molecule type" value="Genomic_DNA"/>
</dbReference>
<dbReference type="GO" id="GO:0004337">
    <property type="term" value="F:(2E,6E)-farnesyl diphosphate synthase activity"/>
    <property type="evidence" value="ECO:0007669"/>
    <property type="project" value="UniProtKB-EC"/>
</dbReference>
<keyword evidence="8" id="KW-1185">Reference proteome</keyword>
<dbReference type="GO" id="GO:0008299">
    <property type="term" value="P:isoprenoid biosynthetic process"/>
    <property type="evidence" value="ECO:0007669"/>
    <property type="project" value="InterPro"/>
</dbReference>
<dbReference type="PROSITE" id="PS00723">
    <property type="entry name" value="POLYPRENYL_SYNTHASE_1"/>
    <property type="match status" value="1"/>
</dbReference>
<gene>
    <name evidence="7" type="ORF">BKA05_002115</name>
</gene>
<comment type="cofactor">
    <cofactor evidence="1">
        <name>Mg(2+)</name>
        <dbReference type="ChEBI" id="CHEBI:18420"/>
    </cofactor>
</comment>
<evidence type="ECO:0000256" key="5">
    <source>
        <dbReference type="ARBA" id="ARBA00022842"/>
    </source>
</evidence>
<dbReference type="Pfam" id="PF00348">
    <property type="entry name" value="polyprenyl_synt"/>
    <property type="match status" value="1"/>
</dbReference>
<evidence type="ECO:0000256" key="6">
    <source>
        <dbReference type="RuleBase" id="RU004466"/>
    </source>
</evidence>
<dbReference type="GO" id="GO:0004311">
    <property type="term" value="F:geranylgeranyl diphosphate synthase activity"/>
    <property type="evidence" value="ECO:0007669"/>
    <property type="project" value="UniProtKB-EC"/>
</dbReference>
<dbReference type="GO" id="GO:0004161">
    <property type="term" value="F:dimethylallyltranstransferase activity"/>
    <property type="evidence" value="ECO:0007669"/>
    <property type="project" value="UniProtKB-EC"/>
</dbReference>
<sequence length="356" mass="37656">MTWDATEFRQRVQDALDDFLDLQAQRLAPLGPDAERLLAEARAAVSGGKRFRAAFCWWGHLAVAPAADELALARACASLELLHASALVHDDLMDASDTRRGRPATHRGFEAEHRAADGGTGWRGDPEQYGAAAAILLGDLLLAWADELLRTCGLPLEQVGPALGVLDRTRTEVIAGQFLDVSVQARGRADVDAAMTVLRYKSAKYSIERPLHTGAALAGADEATTAALRAFGLPLGEAFQLRDDLLGVFGDPAETGKPAGDDLVEGKRTVLVALALDAAPDEEAVRLDAALGRPLSVAQVDDLRGIISRSGAQQQVEDVIAALTERALAVLDGAGLRPEADAVLRELAAAATQRSV</sequence>
<dbReference type="EC" id="2.5.1.10" evidence="7"/>
<dbReference type="PANTHER" id="PTHR12001:SF85">
    <property type="entry name" value="SHORT CHAIN ISOPRENYL DIPHOSPHATE SYNTHASE"/>
    <property type="match status" value="1"/>
</dbReference>
<keyword evidence="3 6" id="KW-0808">Transferase</keyword>
<dbReference type="PROSITE" id="PS00444">
    <property type="entry name" value="POLYPRENYL_SYNTHASE_2"/>
    <property type="match status" value="1"/>
</dbReference>
<dbReference type="SFLD" id="SFLDG01017">
    <property type="entry name" value="Polyprenyl_Transferase_Like"/>
    <property type="match status" value="1"/>
</dbReference>
<evidence type="ECO:0000256" key="2">
    <source>
        <dbReference type="ARBA" id="ARBA00006706"/>
    </source>
</evidence>
<dbReference type="GO" id="GO:0046872">
    <property type="term" value="F:metal ion binding"/>
    <property type="evidence" value="ECO:0007669"/>
    <property type="project" value="UniProtKB-KW"/>
</dbReference>
<dbReference type="EC" id="2.5.1.1" evidence="7"/>
<keyword evidence="5" id="KW-0460">Magnesium</keyword>
<dbReference type="PANTHER" id="PTHR12001">
    <property type="entry name" value="GERANYLGERANYL PYROPHOSPHATE SYNTHASE"/>
    <property type="match status" value="1"/>
</dbReference>
<evidence type="ECO:0000313" key="8">
    <source>
        <dbReference type="Proteomes" id="UP000537326"/>
    </source>
</evidence>
<name>A0A7Z0C291_9ACTN</name>
<dbReference type="RefSeq" id="WP_179531412.1">
    <property type="nucleotide sequence ID" value="NZ_BAAAPP010000005.1"/>
</dbReference>
<dbReference type="InterPro" id="IPR008949">
    <property type="entry name" value="Isoprenoid_synthase_dom_sf"/>
</dbReference>
<dbReference type="Proteomes" id="UP000537326">
    <property type="component" value="Unassembled WGS sequence"/>
</dbReference>
<evidence type="ECO:0000256" key="3">
    <source>
        <dbReference type="ARBA" id="ARBA00022679"/>
    </source>
</evidence>
<evidence type="ECO:0000256" key="1">
    <source>
        <dbReference type="ARBA" id="ARBA00001946"/>
    </source>
</evidence>
<evidence type="ECO:0000313" key="7">
    <source>
        <dbReference type="EMBL" id="NYI10600.1"/>
    </source>
</evidence>
<keyword evidence="4" id="KW-0479">Metal-binding</keyword>
<dbReference type="Gene3D" id="1.10.600.10">
    <property type="entry name" value="Farnesyl Diphosphate Synthase"/>
    <property type="match status" value="1"/>
</dbReference>
<organism evidence="7 8">
    <name type="scientific">Nocardioides marinus</name>
    <dbReference type="NCBI Taxonomy" id="374514"/>
    <lineage>
        <taxon>Bacteria</taxon>
        <taxon>Bacillati</taxon>
        <taxon>Actinomycetota</taxon>
        <taxon>Actinomycetes</taxon>
        <taxon>Propionibacteriales</taxon>
        <taxon>Nocardioidaceae</taxon>
        <taxon>Nocardioides</taxon>
    </lineage>
</organism>
<evidence type="ECO:0000256" key="4">
    <source>
        <dbReference type="ARBA" id="ARBA00022723"/>
    </source>
</evidence>
<accession>A0A7Z0C291</accession>
<proteinExistence type="inferred from homology"/>
<dbReference type="SFLD" id="SFLDS00005">
    <property type="entry name" value="Isoprenoid_Synthase_Type_I"/>
    <property type="match status" value="1"/>
</dbReference>
<reference evidence="7 8" key="1">
    <citation type="submission" date="2020-07" db="EMBL/GenBank/DDBJ databases">
        <title>Sequencing the genomes of 1000 actinobacteria strains.</title>
        <authorList>
            <person name="Klenk H.-P."/>
        </authorList>
    </citation>
    <scope>NUCLEOTIDE SEQUENCE [LARGE SCALE GENOMIC DNA]</scope>
    <source>
        <strain evidence="7 8">DSM 18248</strain>
    </source>
</reference>
<dbReference type="SUPFAM" id="SSF48576">
    <property type="entry name" value="Terpenoid synthases"/>
    <property type="match status" value="1"/>
</dbReference>
<dbReference type="InterPro" id="IPR033749">
    <property type="entry name" value="Polyprenyl_synt_CS"/>
</dbReference>
<dbReference type="AlphaFoldDB" id="A0A7Z0C291"/>
<dbReference type="EC" id="2.5.1.29" evidence="7"/>
<dbReference type="InterPro" id="IPR000092">
    <property type="entry name" value="Polyprenyl_synt"/>
</dbReference>